<reference evidence="2" key="1">
    <citation type="journal article" date="2019" name="Nat. Commun.">
        <title>The genome of broomcorn millet.</title>
        <authorList>
            <person name="Zou C."/>
            <person name="Miki D."/>
            <person name="Li D."/>
            <person name="Tang Q."/>
            <person name="Xiao L."/>
            <person name="Rajput S."/>
            <person name="Deng P."/>
            <person name="Jia W."/>
            <person name="Huang R."/>
            <person name="Zhang M."/>
            <person name="Sun Y."/>
            <person name="Hu J."/>
            <person name="Fu X."/>
            <person name="Schnable P.S."/>
            <person name="Li F."/>
            <person name="Zhang H."/>
            <person name="Feng B."/>
            <person name="Zhu X."/>
            <person name="Liu R."/>
            <person name="Schnable J.C."/>
            <person name="Zhu J.-K."/>
            <person name="Zhang H."/>
        </authorList>
    </citation>
    <scope>NUCLEOTIDE SEQUENCE [LARGE SCALE GENOMIC DNA]</scope>
</reference>
<keyword evidence="2" id="KW-1185">Reference proteome</keyword>
<protein>
    <submittedName>
        <fullName evidence="1">Retrotransposon protein</fullName>
    </submittedName>
</protein>
<dbReference type="EMBL" id="PQIB02000002">
    <property type="protein sequence ID" value="RLN36035.1"/>
    <property type="molecule type" value="Genomic_DNA"/>
</dbReference>
<gene>
    <name evidence="1" type="ORF">C2845_PM03G28540</name>
</gene>
<proteinExistence type="predicted"/>
<sequence length="236" mass="26150">MRLERHEGFIHFSVKEKWENLERQWLYAEVSQDSPFLRLPVGPPVHSPGWSERPVLDGRWDPVLGRFVLLLRADLLWVTVAFDFFRQRLAPLQERHSSVWSYTGDDDDMRIARGAGSSLDEARFSHLMRLATDEGNLAAALHLRRVRPLCEDEGRLAVLVRMPHADVRGLIPAVDTVGAAGSDMILPARPGCNVGVGDAVALGVVATPEGSIADHSLGDASDRFHRLFSDTAANVT</sequence>
<evidence type="ECO:0000313" key="1">
    <source>
        <dbReference type="EMBL" id="RLN36035.1"/>
    </source>
</evidence>
<dbReference type="AlphaFoldDB" id="A0A3L6TCJ5"/>
<comment type="caution">
    <text evidence="1">The sequence shown here is derived from an EMBL/GenBank/DDBJ whole genome shotgun (WGS) entry which is preliminary data.</text>
</comment>
<dbReference type="Proteomes" id="UP000275267">
    <property type="component" value="Unassembled WGS sequence"/>
</dbReference>
<evidence type="ECO:0000313" key="2">
    <source>
        <dbReference type="Proteomes" id="UP000275267"/>
    </source>
</evidence>
<accession>A0A3L6TCJ5</accession>
<name>A0A3L6TCJ5_PANMI</name>
<organism evidence="1 2">
    <name type="scientific">Panicum miliaceum</name>
    <name type="common">Proso millet</name>
    <name type="synonym">Broomcorn millet</name>
    <dbReference type="NCBI Taxonomy" id="4540"/>
    <lineage>
        <taxon>Eukaryota</taxon>
        <taxon>Viridiplantae</taxon>
        <taxon>Streptophyta</taxon>
        <taxon>Embryophyta</taxon>
        <taxon>Tracheophyta</taxon>
        <taxon>Spermatophyta</taxon>
        <taxon>Magnoliopsida</taxon>
        <taxon>Liliopsida</taxon>
        <taxon>Poales</taxon>
        <taxon>Poaceae</taxon>
        <taxon>PACMAD clade</taxon>
        <taxon>Panicoideae</taxon>
        <taxon>Panicodae</taxon>
        <taxon>Paniceae</taxon>
        <taxon>Panicinae</taxon>
        <taxon>Panicum</taxon>
        <taxon>Panicum sect. Panicum</taxon>
    </lineage>
</organism>